<dbReference type="InterPro" id="IPR052427">
    <property type="entry name" value="Glycosyltrans_GT2/GT47"/>
</dbReference>
<evidence type="ECO:0000313" key="9">
    <source>
        <dbReference type="EMBL" id="UJO19871.1"/>
    </source>
</evidence>
<evidence type="ECO:0000256" key="3">
    <source>
        <dbReference type="ARBA" id="ARBA00022679"/>
    </source>
</evidence>
<keyword evidence="4 8" id="KW-0812">Transmembrane</keyword>
<evidence type="ECO:0000256" key="8">
    <source>
        <dbReference type="SAM" id="Phobius"/>
    </source>
</evidence>
<keyword evidence="6 8" id="KW-0472">Membrane</keyword>
<dbReference type="Gene3D" id="3.90.550.10">
    <property type="entry name" value="Spore Coat Polysaccharide Biosynthesis Protein SpsA, Chain A"/>
    <property type="match status" value="1"/>
</dbReference>
<keyword evidence="5 8" id="KW-1133">Transmembrane helix</keyword>
<evidence type="ECO:0000256" key="4">
    <source>
        <dbReference type="ARBA" id="ARBA00022692"/>
    </source>
</evidence>
<feature type="transmembrane region" description="Helical" evidence="8">
    <location>
        <begin position="309"/>
        <end position="328"/>
    </location>
</feature>
<keyword evidence="7" id="KW-0325">Glycoprotein</keyword>
<evidence type="ECO:0000256" key="1">
    <source>
        <dbReference type="ARBA" id="ARBA00004370"/>
    </source>
</evidence>
<keyword evidence="3" id="KW-0808">Transferase</keyword>
<dbReference type="OrthoDB" id="2849215at2759"/>
<dbReference type="RefSeq" id="XP_047764237.1">
    <property type="nucleotide sequence ID" value="XM_047909620.1"/>
</dbReference>
<evidence type="ECO:0000313" key="10">
    <source>
        <dbReference type="Proteomes" id="UP000756132"/>
    </source>
</evidence>
<reference evidence="9" key="1">
    <citation type="submission" date="2021-12" db="EMBL/GenBank/DDBJ databases">
        <authorList>
            <person name="Zaccaron A."/>
            <person name="Stergiopoulos I."/>
        </authorList>
    </citation>
    <scope>NUCLEOTIDE SEQUENCE</scope>
    <source>
        <strain evidence="9">Race5_Kim</strain>
    </source>
</reference>
<feature type="transmembrane region" description="Helical" evidence="8">
    <location>
        <begin position="6"/>
        <end position="26"/>
    </location>
</feature>
<dbReference type="EMBL" id="CP090169">
    <property type="protein sequence ID" value="UJO19871.1"/>
    <property type="molecule type" value="Genomic_DNA"/>
</dbReference>
<dbReference type="AlphaFoldDB" id="A0A9Q8URM5"/>
<name>A0A9Q8URM5_PASFU</name>
<keyword evidence="10" id="KW-1185">Reference proteome</keyword>
<reference evidence="9" key="2">
    <citation type="journal article" date="2022" name="Microb. Genom.">
        <title>A chromosome-scale genome assembly of the tomato pathogen Cladosporium fulvum reveals a compartmentalized genome architecture and the presence of a dispensable chromosome.</title>
        <authorList>
            <person name="Zaccaron A.Z."/>
            <person name="Chen L.H."/>
            <person name="Samaras A."/>
            <person name="Stergiopoulos I."/>
        </authorList>
    </citation>
    <scope>NUCLEOTIDE SEQUENCE</scope>
    <source>
        <strain evidence="9">Race5_Kim</strain>
    </source>
</reference>
<dbReference type="Pfam" id="PF13641">
    <property type="entry name" value="Glyco_tranf_2_3"/>
    <property type="match status" value="1"/>
</dbReference>
<dbReference type="PANTHER" id="PTHR47844:SF1">
    <property type="entry name" value="EXOSTOSIN-LIKE 2"/>
    <property type="match status" value="1"/>
</dbReference>
<proteinExistence type="predicted"/>
<dbReference type="GeneID" id="71990350"/>
<dbReference type="GO" id="GO:0016020">
    <property type="term" value="C:membrane"/>
    <property type="evidence" value="ECO:0007669"/>
    <property type="project" value="UniProtKB-SubCell"/>
</dbReference>
<dbReference type="InterPro" id="IPR029044">
    <property type="entry name" value="Nucleotide-diphossugar_trans"/>
</dbReference>
<dbReference type="SUPFAM" id="SSF53448">
    <property type="entry name" value="Nucleotide-diphospho-sugar transferases"/>
    <property type="match status" value="1"/>
</dbReference>
<comment type="subcellular location">
    <subcellularLocation>
        <location evidence="1">Membrane</location>
    </subcellularLocation>
</comment>
<accession>A0A9Q8URM5</accession>
<dbReference type="KEGG" id="ffu:CLAFUR5_10472"/>
<evidence type="ECO:0000256" key="5">
    <source>
        <dbReference type="ARBA" id="ARBA00022989"/>
    </source>
</evidence>
<evidence type="ECO:0000256" key="6">
    <source>
        <dbReference type="ARBA" id="ARBA00023136"/>
    </source>
</evidence>
<feature type="transmembrane region" description="Helical" evidence="8">
    <location>
        <begin position="378"/>
        <end position="398"/>
    </location>
</feature>
<keyword evidence="2" id="KW-0328">Glycosyltransferase</keyword>
<dbReference type="Proteomes" id="UP000756132">
    <property type="component" value="Chromosome 7"/>
</dbReference>
<feature type="transmembrane region" description="Helical" evidence="8">
    <location>
        <begin position="334"/>
        <end position="358"/>
    </location>
</feature>
<organism evidence="9 10">
    <name type="scientific">Passalora fulva</name>
    <name type="common">Tomato leaf mold</name>
    <name type="synonym">Cladosporium fulvum</name>
    <dbReference type="NCBI Taxonomy" id="5499"/>
    <lineage>
        <taxon>Eukaryota</taxon>
        <taxon>Fungi</taxon>
        <taxon>Dikarya</taxon>
        <taxon>Ascomycota</taxon>
        <taxon>Pezizomycotina</taxon>
        <taxon>Dothideomycetes</taxon>
        <taxon>Dothideomycetidae</taxon>
        <taxon>Mycosphaerellales</taxon>
        <taxon>Mycosphaerellaceae</taxon>
        <taxon>Fulvia</taxon>
    </lineage>
</organism>
<dbReference type="PANTHER" id="PTHR47844">
    <property type="entry name" value="SYNTHASE CPS1, PUTATIVE (AFU_ORTHOLOGUE AFUA_7G02500)-RELATED"/>
    <property type="match status" value="1"/>
</dbReference>
<gene>
    <name evidence="9" type="ORF">CLAFUR5_10472</name>
</gene>
<evidence type="ECO:0000256" key="2">
    <source>
        <dbReference type="ARBA" id="ARBA00022676"/>
    </source>
</evidence>
<evidence type="ECO:0000256" key="7">
    <source>
        <dbReference type="ARBA" id="ARBA00023180"/>
    </source>
</evidence>
<protein>
    <submittedName>
        <fullName evidence="9">Type 2 glycosyltransferase</fullName>
    </submittedName>
</protein>
<dbReference type="GO" id="GO:0016757">
    <property type="term" value="F:glycosyltransferase activity"/>
    <property type="evidence" value="ECO:0007669"/>
    <property type="project" value="UniProtKB-KW"/>
</dbReference>
<sequence>MGATTMTTTAIVGTVLFWALFAFRYFRTIVSVYTFCTYKPKPIAANPRYTSADATVVIPTTFKTPGELMQCVRRILLCDPAAVFIVTANANVPLVKDCLALHSLDNNSEKITVLGVDKLNKRTQILKAMPEVNTAITILADDDVFWPESFIDYMLAIFEDPEVGAGGPRQRVHRNDRPDFWNFLGISYLERRVWNNCATNAIDGSISTLSGRTAFYRTEILKSDEFEYYFTHDTWRGKPLNSDDDKCLTRYVYSHGWKIVLQFDPRSTIETTVEPDSGYLHQCMRWCRAHWRGNFIVMQNETYWCSLKFWWGFYYIYLGQFQTPALIIDGLLSLFLWLAVGGSPVAKDAFIALAAWIVFTKNLKMIPHFWRHPIDMRFIPIGIAFSYFHGFLNLYAAFSMQQTQWGSQNLTALAETRVEREEEIPFLKESVEEVKLTFPS</sequence>